<proteinExistence type="predicted"/>
<dbReference type="Pfam" id="PF13820">
    <property type="entry name" value="NCOA6_TRADD-N"/>
    <property type="match status" value="1"/>
</dbReference>
<dbReference type="InterPro" id="IPR026638">
    <property type="entry name" value="NCOA6"/>
</dbReference>
<reference evidence="2" key="1">
    <citation type="submission" date="2014-12" db="EMBL/GenBank/DDBJ databases">
        <title>Insight into the proteome of Arion vulgaris.</title>
        <authorList>
            <person name="Aradska J."/>
            <person name="Bulat T."/>
            <person name="Smidak R."/>
            <person name="Sarate P."/>
            <person name="Gangsoo J."/>
            <person name="Sialana F."/>
            <person name="Bilban M."/>
            <person name="Lubec G."/>
        </authorList>
    </citation>
    <scope>NUCLEOTIDE SEQUENCE</scope>
    <source>
        <tissue evidence="2">Skin</tissue>
    </source>
</reference>
<sequence length="151" mass="16270">WNSVKVTFTIPKDAAIRLRQLAQSGNDALRQMGVHSVQIQGDTQISLSIAAEHKSESTELVLQMPPAMQTSSTSLPLDMPSTEITNPNSEGVGPSPTLAKDELTRKNIMNYFRHGSALRHNAALFDTILGSGASYVSTQEMNLGVTQSSNS</sequence>
<feature type="non-terminal residue" evidence="2">
    <location>
        <position position="151"/>
    </location>
</feature>
<dbReference type="PANTHER" id="PTHR15690">
    <property type="entry name" value="NUCLEAR RECEPTOR COACTIVATOR 6"/>
    <property type="match status" value="1"/>
</dbReference>
<feature type="non-terminal residue" evidence="2">
    <location>
        <position position="1"/>
    </location>
</feature>
<evidence type="ECO:0000313" key="2">
    <source>
        <dbReference type="EMBL" id="CEK98299.1"/>
    </source>
</evidence>
<dbReference type="AlphaFoldDB" id="A0A0B7BYJ6"/>
<dbReference type="GO" id="GO:0005667">
    <property type="term" value="C:transcription regulator complex"/>
    <property type="evidence" value="ECO:0007669"/>
    <property type="project" value="TreeGrafter"/>
</dbReference>
<dbReference type="GO" id="GO:0045944">
    <property type="term" value="P:positive regulation of transcription by RNA polymerase II"/>
    <property type="evidence" value="ECO:0007669"/>
    <property type="project" value="TreeGrafter"/>
</dbReference>
<dbReference type="InterPro" id="IPR032715">
    <property type="entry name" value="NCOA6_TRADD-N"/>
</dbReference>
<accession>A0A0B7BYJ6</accession>
<dbReference type="PANTHER" id="PTHR15690:SF0">
    <property type="entry name" value="NUCLEAR RECEPTOR COACTIVATOR 6"/>
    <property type="match status" value="1"/>
</dbReference>
<dbReference type="GO" id="GO:0003713">
    <property type="term" value="F:transcription coactivator activity"/>
    <property type="evidence" value="ECO:0007669"/>
    <property type="project" value="InterPro"/>
</dbReference>
<dbReference type="GO" id="GO:0035097">
    <property type="term" value="C:histone methyltransferase complex"/>
    <property type="evidence" value="ECO:0007669"/>
    <property type="project" value="TreeGrafter"/>
</dbReference>
<protein>
    <recommendedName>
        <fullName evidence="1">Nuclear receptor coactivator 6 TRADD-N domain-containing protein</fullName>
    </recommendedName>
</protein>
<feature type="domain" description="Nuclear receptor coactivator 6 TRADD-N" evidence="1">
    <location>
        <begin position="1"/>
        <end position="71"/>
    </location>
</feature>
<evidence type="ECO:0000259" key="1">
    <source>
        <dbReference type="Pfam" id="PF13820"/>
    </source>
</evidence>
<gene>
    <name evidence="2" type="primary">ORF218337</name>
</gene>
<dbReference type="EMBL" id="HACG01051428">
    <property type="protein sequence ID" value="CEK98299.1"/>
    <property type="molecule type" value="Transcribed_RNA"/>
</dbReference>
<name>A0A0B7BYJ6_9EUPU</name>
<organism evidence="2">
    <name type="scientific">Arion vulgaris</name>
    <dbReference type="NCBI Taxonomy" id="1028688"/>
    <lineage>
        <taxon>Eukaryota</taxon>
        <taxon>Metazoa</taxon>
        <taxon>Spiralia</taxon>
        <taxon>Lophotrochozoa</taxon>
        <taxon>Mollusca</taxon>
        <taxon>Gastropoda</taxon>
        <taxon>Heterobranchia</taxon>
        <taxon>Euthyneura</taxon>
        <taxon>Panpulmonata</taxon>
        <taxon>Eupulmonata</taxon>
        <taxon>Stylommatophora</taxon>
        <taxon>Helicina</taxon>
        <taxon>Arionoidea</taxon>
        <taxon>Arionidae</taxon>
        <taxon>Arion</taxon>
    </lineage>
</organism>